<evidence type="ECO:0000256" key="3">
    <source>
        <dbReference type="ARBA" id="ARBA00004286"/>
    </source>
</evidence>
<evidence type="ECO:0000256" key="4">
    <source>
        <dbReference type="ARBA" id="ARBA00004496"/>
    </source>
</evidence>
<keyword evidence="6" id="KW-0963">Cytoplasm</keyword>
<name>A0A835GIY2_SPOEX</name>
<dbReference type="GO" id="GO:0141221">
    <property type="term" value="F:histone deacetylase activity, hydrolytic mechanism"/>
    <property type="evidence" value="ECO:0007669"/>
    <property type="project" value="UniProtKB-EC"/>
</dbReference>
<evidence type="ECO:0000256" key="15">
    <source>
        <dbReference type="ARBA" id="ARBA00049193"/>
    </source>
</evidence>
<feature type="binding site" evidence="19">
    <location>
        <position position="143"/>
    </location>
    <ligand>
        <name>substrate</name>
    </ligand>
</feature>
<evidence type="ECO:0000256" key="5">
    <source>
        <dbReference type="ARBA" id="ARBA00022454"/>
    </source>
</evidence>
<dbReference type="SUPFAM" id="SSF52768">
    <property type="entry name" value="Arginase/deacetylase"/>
    <property type="match status" value="1"/>
</dbReference>
<dbReference type="GO" id="GO:0046872">
    <property type="term" value="F:metal ion binding"/>
    <property type="evidence" value="ECO:0007669"/>
    <property type="project" value="UniProtKB-KW"/>
</dbReference>
<evidence type="ECO:0000313" key="23">
    <source>
        <dbReference type="Proteomes" id="UP000648187"/>
    </source>
</evidence>
<dbReference type="AlphaFoldDB" id="A0A835GIY2"/>
<feature type="active site" description="Proton acceptor" evidence="18">
    <location>
        <position position="135"/>
    </location>
</feature>
<evidence type="ECO:0000256" key="19">
    <source>
        <dbReference type="PIRSR" id="PIRSR037913-2"/>
    </source>
</evidence>
<comment type="catalytic activity">
    <reaction evidence="15">
        <text>N(6)-(2E)-butenoyl-L-lysyl-[protein] + H2O = (2E)-2-butenoate + L-lysyl-[protein]</text>
        <dbReference type="Rhea" id="RHEA:69172"/>
        <dbReference type="Rhea" id="RHEA-COMP:9752"/>
        <dbReference type="Rhea" id="RHEA-COMP:13707"/>
        <dbReference type="ChEBI" id="CHEBI:15377"/>
        <dbReference type="ChEBI" id="CHEBI:29969"/>
        <dbReference type="ChEBI" id="CHEBI:35899"/>
        <dbReference type="ChEBI" id="CHEBI:137954"/>
    </reaction>
    <physiologicalReaction direction="left-to-right" evidence="15">
        <dbReference type="Rhea" id="RHEA:69173"/>
    </physiologicalReaction>
</comment>
<dbReference type="Proteomes" id="UP000648187">
    <property type="component" value="Unassembled WGS sequence"/>
</dbReference>
<dbReference type="PRINTS" id="PR01271">
    <property type="entry name" value="HISDACETLASE"/>
</dbReference>
<keyword evidence="5" id="KW-0158">Chromosome</keyword>
<evidence type="ECO:0000313" key="22">
    <source>
        <dbReference type="EMBL" id="KAF9417334.1"/>
    </source>
</evidence>
<feature type="binding site" evidence="20">
    <location>
        <position position="259"/>
    </location>
    <ligand>
        <name>a divalent metal cation</name>
        <dbReference type="ChEBI" id="CHEBI:60240"/>
    </ligand>
</feature>
<proteinExistence type="inferred from homology"/>
<feature type="domain" description="Histone deacetylase" evidence="21">
    <location>
        <begin position="24"/>
        <end position="312"/>
    </location>
</feature>
<feature type="binding site" evidence="20">
    <location>
        <position position="172"/>
    </location>
    <ligand>
        <name>a divalent metal cation</name>
        <dbReference type="ChEBI" id="CHEBI:60240"/>
    </ligand>
</feature>
<evidence type="ECO:0000256" key="2">
    <source>
        <dbReference type="ARBA" id="ARBA00004123"/>
    </source>
</evidence>
<dbReference type="InterPro" id="IPR023696">
    <property type="entry name" value="Ureohydrolase_dom_sf"/>
</dbReference>
<evidence type="ECO:0000259" key="21">
    <source>
        <dbReference type="Pfam" id="PF00850"/>
    </source>
</evidence>
<dbReference type="EMBL" id="JACKWZ010000073">
    <property type="protein sequence ID" value="KAF9417334.1"/>
    <property type="molecule type" value="Genomic_DNA"/>
</dbReference>
<organism evidence="22 23">
    <name type="scientific">Spodoptera exigua</name>
    <name type="common">Beet armyworm</name>
    <name type="synonym">Noctua fulgens</name>
    <dbReference type="NCBI Taxonomy" id="7107"/>
    <lineage>
        <taxon>Eukaryota</taxon>
        <taxon>Metazoa</taxon>
        <taxon>Ecdysozoa</taxon>
        <taxon>Arthropoda</taxon>
        <taxon>Hexapoda</taxon>
        <taxon>Insecta</taxon>
        <taxon>Pterygota</taxon>
        <taxon>Neoptera</taxon>
        <taxon>Endopterygota</taxon>
        <taxon>Lepidoptera</taxon>
        <taxon>Glossata</taxon>
        <taxon>Ditrysia</taxon>
        <taxon>Noctuoidea</taxon>
        <taxon>Noctuidae</taxon>
        <taxon>Amphipyrinae</taxon>
        <taxon>Spodoptera</taxon>
    </lineage>
</organism>
<dbReference type="InterPro" id="IPR000286">
    <property type="entry name" value="HDACs"/>
</dbReference>
<gene>
    <name evidence="22" type="ORF">HW555_005550</name>
</gene>
<keyword evidence="10 17" id="KW-0156">Chromatin regulator</keyword>
<comment type="caution">
    <text evidence="22">The sequence shown here is derived from an EMBL/GenBank/DDBJ whole genome shotgun (WGS) entry which is preliminary data.</text>
</comment>
<comment type="similarity">
    <text evidence="17">Belongs to the histone deacetylase family. HD Type 1 subfamily.</text>
</comment>
<dbReference type="GO" id="GO:0005737">
    <property type="term" value="C:cytoplasm"/>
    <property type="evidence" value="ECO:0007669"/>
    <property type="project" value="UniProtKB-SubCell"/>
</dbReference>
<dbReference type="Pfam" id="PF00850">
    <property type="entry name" value="Hist_deacetyl"/>
    <property type="match status" value="1"/>
</dbReference>
<evidence type="ECO:0000256" key="16">
    <source>
        <dbReference type="ARBA" id="ARBA00049416"/>
    </source>
</evidence>
<dbReference type="PIRSF" id="PIRSF037913">
    <property type="entry name" value="His_deacetylse_1"/>
    <property type="match status" value="1"/>
</dbReference>
<evidence type="ECO:0000256" key="1">
    <source>
        <dbReference type="ARBA" id="ARBA00001968"/>
    </source>
</evidence>
<keyword evidence="23" id="KW-1185">Reference proteome</keyword>
<evidence type="ECO:0000256" key="18">
    <source>
        <dbReference type="PIRSR" id="PIRSR037913-1"/>
    </source>
</evidence>
<dbReference type="InterPro" id="IPR023801">
    <property type="entry name" value="His_deacetylse_dom"/>
</dbReference>
<comment type="subcellular location">
    <subcellularLocation>
        <location evidence="3">Chromosome</location>
    </subcellularLocation>
    <subcellularLocation>
        <location evidence="4">Cytoplasm</location>
    </subcellularLocation>
    <subcellularLocation>
        <location evidence="2 17">Nucleus</location>
    </subcellularLocation>
</comment>
<feature type="binding site" evidence="19">
    <location>
        <position position="298"/>
    </location>
    <ligand>
        <name>substrate</name>
    </ligand>
</feature>
<evidence type="ECO:0000256" key="10">
    <source>
        <dbReference type="ARBA" id="ARBA00022853"/>
    </source>
</evidence>
<dbReference type="PANTHER" id="PTHR10625">
    <property type="entry name" value="HISTONE DEACETYLASE HDAC1-RELATED"/>
    <property type="match status" value="1"/>
</dbReference>
<feature type="binding site" evidence="20">
    <location>
        <position position="170"/>
    </location>
    <ligand>
        <name>a divalent metal cation</name>
        <dbReference type="ChEBI" id="CHEBI:60240"/>
    </ligand>
</feature>
<dbReference type="PRINTS" id="PR01270">
    <property type="entry name" value="HDASUPER"/>
</dbReference>
<sequence length="395" mass="43886">MNNKKPCYIWDEKLIEECDRLPAVTGRATMIHNLIEAYDILKHVTVVKSSLATYNDLKEFHSELYLDHLKKFTDVQDDYMTTAEDEECGIGYDCPPVSNMYGLVSTIAGGSITAARCLILGITDVAINWCGGWHHAHRFGAEGFCYINDIVIAIEKLRRKFPKILYIDLDAHHGNGVQDAYNLSKSVFTLSFHKFEPGFYPGTGSIDDIGTQGGMGYSCNFPLHAGYGDNTLVYAFERVFSSVYTQFIPDAIVVQCGADACGQDPSGGANLTHKSYSKCIRQVLDKRKPTLLLGGGGYRHDNTARLWTSLTALVAGVNLDELIPDHSHWLEYGPDYTLPLDATLVKDMNKSSYIEECIEKINVSTELFSTQKLPSNIVYTGFLCVVQPSNQSIVE</sequence>
<evidence type="ECO:0000256" key="13">
    <source>
        <dbReference type="ARBA" id="ARBA00023242"/>
    </source>
</evidence>
<evidence type="ECO:0000256" key="17">
    <source>
        <dbReference type="PIRNR" id="PIRNR037913"/>
    </source>
</evidence>
<dbReference type="InterPro" id="IPR037138">
    <property type="entry name" value="His_deacetylse_dom_sf"/>
</dbReference>
<evidence type="ECO:0000256" key="20">
    <source>
        <dbReference type="PIRSR" id="PIRSR037913-3"/>
    </source>
</evidence>
<keyword evidence="11 17" id="KW-0805">Transcription regulation</keyword>
<dbReference type="GO" id="GO:0031507">
    <property type="term" value="P:heterochromatin formation"/>
    <property type="evidence" value="ECO:0007669"/>
    <property type="project" value="TreeGrafter"/>
</dbReference>
<evidence type="ECO:0000256" key="8">
    <source>
        <dbReference type="ARBA" id="ARBA00022723"/>
    </source>
</evidence>
<comment type="cofactor">
    <cofactor evidence="1">
        <name>a divalent metal cation</name>
        <dbReference type="ChEBI" id="CHEBI:60240"/>
    </cofactor>
</comment>
<dbReference type="PANTHER" id="PTHR10625:SF14">
    <property type="entry name" value="HISTONE DEACETYLASE 8"/>
    <property type="match status" value="1"/>
</dbReference>
<comment type="catalytic activity">
    <reaction evidence="14">
        <text>N(6)-acetyl-L-lysyl-[protein] + H2O = L-lysyl-[protein] + acetate</text>
        <dbReference type="Rhea" id="RHEA:58108"/>
        <dbReference type="Rhea" id="RHEA-COMP:9752"/>
        <dbReference type="Rhea" id="RHEA-COMP:10731"/>
        <dbReference type="ChEBI" id="CHEBI:15377"/>
        <dbReference type="ChEBI" id="CHEBI:29969"/>
        <dbReference type="ChEBI" id="CHEBI:30089"/>
        <dbReference type="ChEBI" id="CHEBI:61930"/>
    </reaction>
    <physiologicalReaction direction="left-to-right" evidence="14">
        <dbReference type="Rhea" id="RHEA:58109"/>
    </physiologicalReaction>
</comment>
<evidence type="ECO:0000256" key="12">
    <source>
        <dbReference type="ARBA" id="ARBA00023163"/>
    </source>
</evidence>
<keyword evidence="7" id="KW-0678">Repressor</keyword>
<dbReference type="Gene3D" id="3.40.800.20">
    <property type="entry name" value="Histone deacetylase domain"/>
    <property type="match status" value="1"/>
</dbReference>
<evidence type="ECO:0000256" key="7">
    <source>
        <dbReference type="ARBA" id="ARBA00022491"/>
    </source>
</evidence>
<keyword evidence="12 17" id="KW-0804">Transcription</keyword>
<accession>A0A835GIY2</accession>
<dbReference type="InterPro" id="IPR003084">
    <property type="entry name" value="HDAC_I/II"/>
</dbReference>
<evidence type="ECO:0000256" key="14">
    <source>
        <dbReference type="ARBA" id="ARBA00049136"/>
    </source>
</evidence>
<evidence type="ECO:0000256" key="11">
    <source>
        <dbReference type="ARBA" id="ARBA00023015"/>
    </source>
</evidence>
<keyword evidence="9 17" id="KW-0378">Hydrolase</keyword>
<evidence type="ECO:0000256" key="9">
    <source>
        <dbReference type="ARBA" id="ARBA00022801"/>
    </source>
</evidence>
<feature type="binding site" evidence="19">
    <location>
        <position position="93"/>
    </location>
    <ligand>
        <name>substrate</name>
    </ligand>
</feature>
<keyword evidence="13 17" id="KW-0539">Nucleus</keyword>
<evidence type="ECO:0000256" key="6">
    <source>
        <dbReference type="ARBA" id="ARBA00022490"/>
    </source>
</evidence>
<dbReference type="GO" id="GO:0005634">
    <property type="term" value="C:nucleus"/>
    <property type="evidence" value="ECO:0007669"/>
    <property type="project" value="UniProtKB-SubCell"/>
</dbReference>
<comment type="catalytic activity">
    <reaction evidence="16">
        <text>N(6)-acetyl-L-lysyl-[histone] + H2O = L-lysyl-[histone] + acetate</text>
        <dbReference type="Rhea" id="RHEA:58196"/>
        <dbReference type="Rhea" id="RHEA-COMP:9845"/>
        <dbReference type="Rhea" id="RHEA-COMP:11338"/>
        <dbReference type="ChEBI" id="CHEBI:15377"/>
        <dbReference type="ChEBI" id="CHEBI:29969"/>
        <dbReference type="ChEBI" id="CHEBI:30089"/>
        <dbReference type="ChEBI" id="CHEBI:61930"/>
        <dbReference type="EC" id="3.5.1.98"/>
    </reaction>
    <physiologicalReaction direction="left-to-right" evidence="16">
        <dbReference type="Rhea" id="RHEA:58197"/>
    </physiologicalReaction>
</comment>
<dbReference type="EC" id="3.5.1.98" evidence="17"/>
<reference evidence="22" key="1">
    <citation type="submission" date="2020-08" db="EMBL/GenBank/DDBJ databases">
        <title>Spodoptera exigua strain:BAW_Kor-Di-RS1 Genome sequencing and assembly.</title>
        <authorList>
            <person name="Kim J."/>
            <person name="Nam H.Y."/>
            <person name="Kwon M."/>
            <person name="Choi J.H."/>
            <person name="Cho S.R."/>
            <person name="Kim G.-H."/>
        </authorList>
    </citation>
    <scope>NUCLEOTIDE SEQUENCE</scope>
    <source>
        <strain evidence="22">BAW_Kor-Di-RS1</strain>
        <tissue evidence="22">Whole-body</tissue>
    </source>
</reference>
<keyword evidence="8 20" id="KW-0479">Metal-binding</keyword>
<dbReference type="GO" id="GO:0005694">
    <property type="term" value="C:chromosome"/>
    <property type="evidence" value="ECO:0007669"/>
    <property type="project" value="UniProtKB-SubCell"/>
</dbReference>
<protein>
    <recommendedName>
        <fullName evidence="17">Histone deacetylase</fullName>
        <ecNumber evidence="17">3.5.1.98</ecNumber>
    </recommendedName>
</protein>